<dbReference type="RefSeq" id="WP_107663905.1">
    <property type="nucleotide sequence ID" value="NZ_PZKG01000040.1"/>
</dbReference>
<dbReference type="Proteomes" id="UP000241010">
    <property type="component" value="Unassembled WGS sequence"/>
</dbReference>
<reference evidence="1 2" key="1">
    <citation type="submission" date="2018-03" db="EMBL/GenBank/DDBJ databases">
        <title>Cereibacter changlensis.</title>
        <authorList>
            <person name="Meyer T.E."/>
            <person name="Miller S."/>
            <person name="Lodha T."/>
            <person name="Gandham S."/>
            <person name="Chintalapati S."/>
            <person name="Chintalapati V.R."/>
        </authorList>
    </citation>
    <scope>NUCLEOTIDE SEQUENCE [LARGE SCALE GENOMIC DNA]</scope>
    <source>
        <strain evidence="1 2">JA139</strain>
    </source>
</reference>
<dbReference type="AlphaFoldDB" id="A0A2T4JUZ9"/>
<name>A0A2T4JUZ9_9RHOB</name>
<protein>
    <submittedName>
        <fullName evidence="1">Uncharacterized protein</fullName>
    </submittedName>
</protein>
<sequence>MQNSIVLLVDVEAALADSDLADNVYLVDNTRALGSRDEGRATMVSCVAGVHNPDGSPAAEAVLNWIAYGISALPPTLPRSFNLRSHHVAHDHALLEKLAATTHPRDVAALLAAHHEEHGAFGAQRSAMPYLPVDPRSATGEFVSPDAVDYAAHLNPEIVAIRGEAVEKGVIFPALYGSPDFYTEGWYWSASVDTNKVGLHDYILDLRLLRPTRSGGAVTWAPEIHPFKVQIEVSASTMVNGFTGGPLPGVLPLAPPLPAAEGAL</sequence>
<evidence type="ECO:0000313" key="2">
    <source>
        <dbReference type="Proteomes" id="UP000241010"/>
    </source>
</evidence>
<dbReference type="OrthoDB" id="3465830at2"/>
<evidence type="ECO:0000313" key="1">
    <source>
        <dbReference type="EMBL" id="PTE21739.1"/>
    </source>
</evidence>
<dbReference type="EMBL" id="PZKG01000040">
    <property type="protein sequence ID" value="PTE21739.1"/>
    <property type="molecule type" value="Genomic_DNA"/>
</dbReference>
<comment type="caution">
    <text evidence="1">The sequence shown here is derived from an EMBL/GenBank/DDBJ whole genome shotgun (WGS) entry which is preliminary data.</text>
</comment>
<accession>A0A2T4JUZ9</accession>
<gene>
    <name evidence="1" type="ORF">C5F48_10720</name>
</gene>
<proteinExistence type="predicted"/>
<organism evidence="1 2">
    <name type="scientific">Cereibacter changlensis JA139</name>
    <dbReference type="NCBI Taxonomy" id="1188249"/>
    <lineage>
        <taxon>Bacteria</taxon>
        <taxon>Pseudomonadati</taxon>
        <taxon>Pseudomonadota</taxon>
        <taxon>Alphaproteobacteria</taxon>
        <taxon>Rhodobacterales</taxon>
        <taxon>Paracoccaceae</taxon>
        <taxon>Cereibacter</taxon>
    </lineage>
</organism>
<keyword evidence="2" id="KW-1185">Reference proteome</keyword>